<dbReference type="Proteomes" id="UP000323257">
    <property type="component" value="Unassembled WGS sequence"/>
</dbReference>
<proteinExistence type="predicted"/>
<dbReference type="EMBL" id="VNHS01000014">
    <property type="protein sequence ID" value="TYP69531.1"/>
    <property type="molecule type" value="Genomic_DNA"/>
</dbReference>
<organism evidence="1 2">
    <name type="scientific">Paenibacillus methanolicus</name>
    <dbReference type="NCBI Taxonomy" id="582686"/>
    <lineage>
        <taxon>Bacteria</taxon>
        <taxon>Bacillati</taxon>
        <taxon>Bacillota</taxon>
        <taxon>Bacilli</taxon>
        <taxon>Bacillales</taxon>
        <taxon>Paenibacillaceae</taxon>
        <taxon>Paenibacillus</taxon>
    </lineage>
</organism>
<name>A0A5S5BQR5_9BACL</name>
<comment type="caution">
    <text evidence="1">The sequence shown here is derived from an EMBL/GenBank/DDBJ whole genome shotgun (WGS) entry which is preliminary data.</text>
</comment>
<evidence type="ECO:0000313" key="2">
    <source>
        <dbReference type="Proteomes" id="UP000323257"/>
    </source>
</evidence>
<accession>A0A5S5BQR5</accession>
<dbReference type="RefSeq" id="WP_148932922.1">
    <property type="nucleotide sequence ID" value="NZ_VNHS01000014.1"/>
</dbReference>
<keyword evidence="2" id="KW-1185">Reference proteome</keyword>
<dbReference type="OrthoDB" id="56388at2"/>
<evidence type="ECO:0000313" key="1">
    <source>
        <dbReference type="EMBL" id="TYP69531.1"/>
    </source>
</evidence>
<reference evidence="1 2" key="1">
    <citation type="submission" date="2019-07" db="EMBL/GenBank/DDBJ databases">
        <title>Genomic Encyclopedia of Type Strains, Phase III (KMG-III): the genomes of soil and plant-associated and newly described type strains.</title>
        <authorList>
            <person name="Whitman W."/>
        </authorList>
    </citation>
    <scope>NUCLEOTIDE SEQUENCE [LARGE SCALE GENOMIC DNA]</scope>
    <source>
        <strain evidence="1 2">BL24</strain>
    </source>
</reference>
<gene>
    <name evidence="1" type="ORF">BCM02_11447</name>
</gene>
<evidence type="ECO:0008006" key="3">
    <source>
        <dbReference type="Google" id="ProtNLM"/>
    </source>
</evidence>
<protein>
    <recommendedName>
        <fullName evidence="3">Tetratricopeptide repeat protein</fullName>
    </recommendedName>
</protein>
<dbReference type="AlphaFoldDB" id="A0A5S5BQR5"/>
<sequence>MTTNTNHRPTFRELMMEAEQLPKGEAKLAILDEAVRLADSAQDVMQGYQARVQIVETASFSGFPLRALVAFSWLLGQWDKHEDAFNTFHLLWYYKWVLNKASHFPDITMEQIESLLADMLERYRAYGYSDRTYHHYRFRIAMQCGDREQAMEHYEAWTALERDDLSDCKPCEQHQLVKYWAFMGDDERAFEAAEPMISGRMKCSEVPHFTFAALLLPAYRLNRVDDAEVLQKKGHRLIAGNKDFVEAFGDHIAYLTRIDVKKARDVFERALPLAVHHEDPFEKMMFDSSAAGLLKRMAASGYPYKLRLPASHPLADQAGDFEKLARWFEDGATATAASLDRRNGNEMYAALVRSRIDVG</sequence>